<comment type="caution">
    <text evidence="1">The sequence shown here is derived from an EMBL/GenBank/DDBJ whole genome shotgun (WGS) entry which is preliminary data.</text>
</comment>
<gene>
    <name evidence="1" type="ORF">KIL84_023432</name>
</gene>
<reference evidence="1" key="1">
    <citation type="submission" date="2021-09" db="EMBL/GenBank/DDBJ databases">
        <title>The genome of Mauremys mutica provides insights into the evolution of semi-aquatic lifestyle.</title>
        <authorList>
            <person name="Gong S."/>
            <person name="Gao Y."/>
        </authorList>
    </citation>
    <scope>NUCLEOTIDE SEQUENCE</scope>
    <source>
        <strain evidence="1">MM-2020</strain>
        <tissue evidence="1">Muscle</tissue>
    </source>
</reference>
<sequence>MLCVGRGGWGGEKFLRAPGPLLVLADLPASYPSQHSVQSQAQSALSALGSRNKSSLRLQWPESGFLTTKHVQEVDAVVPRSSKFCLLQQQQLSCPYNSNSRNPTWS</sequence>
<accession>A0A9D3WSL3</accession>
<organism evidence="1 2">
    <name type="scientific">Mauremys mutica</name>
    <name type="common">yellowpond turtle</name>
    <dbReference type="NCBI Taxonomy" id="74926"/>
    <lineage>
        <taxon>Eukaryota</taxon>
        <taxon>Metazoa</taxon>
        <taxon>Chordata</taxon>
        <taxon>Craniata</taxon>
        <taxon>Vertebrata</taxon>
        <taxon>Euteleostomi</taxon>
        <taxon>Archelosauria</taxon>
        <taxon>Testudinata</taxon>
        <taxon>Testudines</taxon>
        <taxon>Cryptodira</taxon>
        <taxon>Durocryptodira</taxon>
        <taxon>Testudinoidea</taxon>
        <taxon>Geoemydidae</taxon>
        <taxon>Geoemydinae</taxon>
        <taxon>Mauremys</taxon>
    </lineage>
</organism>
<protein>
    <submittedName>
        <fullName evidence="1">Uncharacterized protein</fullName>
    </submittedName>
</protein>
<proteinExistence type="predicted"/>
<dbReference type="Proteomes" id="UP000827986">
    <property type="component" value="Unassembled WGS sequence"/>
</dbReference>
<dbReference type="AlphaFoldDB" id="A0A9D3WSL3"/>
<keyword evidence="2" id="KW-1185">Reference proteome</keyword>
<name>A0A9D3WSL3_9SAUR</name>
<evidence type="ECO:0000313" key="1">
    <source>
        <dbReference type="EMBL" id="KAH1165873.1"/>
    </source>
</evidence>
<evidence type="ECO:0000313" key="2">
    <source>
        <dbReference type="Proteomes" id="UP000827986"/>
    </source>
</evidence>
<dbReference type="EMBL" id="JAHDVG010000488">
    <property type="protein sequence ID" value="KAH1165873.1"/>
    <property type="molecule type" value="Genomic_DNA"/>
</dbReference>